<dbReference type="Proteomes" id="UP000464378">
    <property type="component" value="Chromosome"/>
</dbReference>
<keyword evidence="2 5" id="KW-0436">Ligase</keyword>
<dbReference type="EMBL" id="LR586016">
    <property type="protein sequence ID" value="VIP02939.1"/>
    <property type="molecule type" value="Genomic_DNA"/>
</dbReference>
<evidence type="ECO:0000259" key="4">
    <source>
        <dbReference type="Pfam" id="PF13193"/>
    </source>
</evidence>
<feature type="domain" description="AMP-dependent synthetase/ligase" evidence="3">
    <location>
        <begin position="8"/>
        <end position="366"/>
    </location>
</feature>
<evidence type="ECO:0000313" key="5">
    <source>
        <dbReference type="EMBL" id="VIP02939.1"/>
    </source>
</evidence>
<dbReference type="PANTHER" id="PTHR43201">
    <property type="entry name" value="ACYL-COA SYNTHETASE"/>
    <property type="match status" value="1"/>
</dbReference>
<organism evidence="5">
    <name type="scientific">Tuwongella immobilis</name>
    <dbReference type="NCBI Taxonomy" id="692036"/>
    <lineage>
        <taxon>Bacteria</taxon>
        <taxon>Pseudomonadati</taxon>
        <taxon>Planctomycetota</taxon>
        <taxon>Planctomycetia</taxon>
        <taxon>Gemmatales</taxon>
        <taxon>Gemmataceae</taxon>
        <taxon>Tuwongella</taxon>
    </lineage>
</organism>
<dbReference type="InterPro" id="IPR045851">
    <property type="entry name" value="AMP-bd_C_sf"/>
</dbReference>
<name>A0A6C2YP16_9BACT</name>
<dbReference type="Pfam" id="PF00501">
    <property type="entry name" value="AMP-binding"/>
    <property type="match status" value="1"/>
</dbReference>
<gene>
    <name evidence="5" type="ORF">GMBLW1_10210</name>
</gene>
<dbReference type="Gene3D" id="3.40.50.12780">
    <property type="entry name" value="N-terminal domain of ligase-like"/>
    <property type="match status" value="1"/>
</dbReference>
<dbReference type="Gene3D" id="3.30.300.30">
    <property type="match status" value="1"/>
</dbReference>
<evidence type="ECO:0008006" key="7">
    <source>
        <dbReference type="Google" id="ProtNLM"/>
    </source>
</evidence>
<dbReference type="FunCoup" id="A0A6C2YP16">
    <property type="interactions" value="268"/>
</dbReference>
<dbReference type="GO" id="GO:0006631">
    <property type="term" value="P:fatty acid metabolic process"/>
    <property type="evidence" value="ECO:0007669"/>
    <property type="project" value="TreeGrafter"/>
</dbReference>
<dbReference type="InterPro" id="IPR042099">
    <property type="entry name" value="ANL_N_sf"/>
</dbReference>
<dbReference type="Pfam" id="PF13193">
    <property type="entry name" value="AMP-binding_C"/>
    <property type="match status" value="1"/>
</dbReference>
<dbReference type="AlphaFoldDB" id="A0A6C2YP16"/>
<dbReference type="RefSeq" id="WP_162658060.1">
    <property type="nucleotide sequence ID" value="NZ_LR593887.1"/>
</dbReference>
<accession>A0A6C2YP16</accession>
<dbReference type="InterPro" id="IPR020845">
    <property type="entry name" value="AMP-binding_CS"/>
</dbReference>
<keyword evidence="6" id="KW-1185">Reference proteome</keyword>
<reference evidence="5" key="1">
    <citation type="submission" date="2019-04" db="EMBL/GenBank/DDBJ databases">
        <authorList>
            <consortium name="Science for Life Laboratories"/>
        </authorList>
    </citation>
    <scope>NUCLEOTIDE SEQUENCE</scope>
    <source>
        <strain evidence="5">MBLW1</strain>
    </source>
</reference>
<dbReference type="GO" id="GO:0031956">
    <property type="term" value="F:medium-chain fatty acid-CoA ligase activity"/>
    <property type="evidence" value="ECO:0007669"/>
    <property type="project" value="TreeGrafter"/>
</dbReference>
<comment type="similarity">
    <text evidence="1">Belongs to the ATP-dependent AMP-binding enzyme family.</text>
</comment>
<proteinExistence type="inferred from homology"/>
<dbReference type="PROSITE" id="PS00455">
    <property type="entry name" value="AMP_BINDING"/>
    <property type="match status" value="1"/>
</dbReference>
<feature type="domain" description="AMP-binding enzyme C-terminal" evidence="4">
    <location>
        <begin position="417"/>
        <end position="492"/>
    </location>
</feature>
<evidence type="ECO:0000259" key="3">
    <source>
        <dbReference type="Pfam" id="PF00501"/>
    </source>
</evidence>
<dbReference type="InterPro" id="IPR025110">
    <property type="entry name" value="AMP-bd_C"/>
</dbReference>
<sequence length="509" mass="55591">MAIWRFLRETASRIPDAIAVSVGGIDVTYAELDDRVERVAAGLRFQGLGSADRVITVLGNSIEHLTLILGCFRASLVAVPLAPWSIPAIIRYSLRNSGARGIVAPTAVLQSIFEGNDELRPDVIITMGDANPPMPWIPFEIIEAGPGDAPDSPRERCDHLGMIVYTSGTTSRPKAVVHTQDRMARRVRTFAEEIRLNPADVAFVAQQICRPLPLLGQVAACLQVGGRIVMHDGLTRGFWDAYANGPPKTMVVTIPAVTTDLLAAPQASKVDHSHLRLWLSGGDAVSAALQATFHAITGRKIVEVCGMTEAGFFTINPIDHPPRVGSIGRPLKDVQFRIVDEHEHDVPTGATGELWLKTPDLMVGYWNDTAESFRVFRDGWMRTGDLARCDPDGYLWLAGRTSEVINRGGRKIAPPMVESCLEEHPTVERSVVVPVPDSVCGQAPYAFLLLHPGAEPPSVTEWQQWLATRLESSAIPVGFTVVSEWPLTYQGKLDRARLAWMATLGGTWI</sequence>
<protein>
    <recommendedName>
        <fullName evidence="7">AMP-dependent synthetase/ligase domain-containing protein</fullName>
    </recommendedName>
</protein>
<dbReference type="SUPFAM" id="SSF56801">
    <property type="entry name" value="Acetyl-CoA synthetase-like"/>
    <property type="match status" value="1"/>
</dbReference>
<evidence type="ECO:0000256" key="1">
    <source>
        <dbReference type="ARBA" id="ARBA00006432"/>
    </source>
</evidence>
<dbReference type="InterPro" id="IPR000873">
    <property type="entry name" value="AMP-dep_synth/lig_dom"/>
</dbReference>
<dbReference type="PANTHER" id="PTHR43201:SF5">
    <property type="entry name" value="MEDIUM-CHAIN ACYL-COA LIGASE ACSF2, MITOCHONDRIAL"/>
    <property type="match status" value="1"/>
</dbReference>
<dbReference type="InParanoid" id="A0A6C2YP16"/>
<evidence type="ECO:0000256" key="2">
    <source>
        <dbReference type="ARBA" id="ARBA00022598"/>
    </source>
</evidence>
<dbReference type="KEGG" id="tim:GMBLW1_10210"/>
<evidence type="ECO:0000313" key="6">
    <source>
        <dbReference type="Proteomes" id="UP000464378"/>
    </source>
</evidence>
<dbReference type="EMBL" id="LR593887">
    <property type="protein sequence ID" value="VTS02905.1"/>
    <property type="molecule type" value="Genomic_DNA"/>
</dbReference>